<feature type="coiled-coil region" evidence="1">
    <location>
        <begin position="27"/>
        <end position="54"/>
    </location>
</feature>
<feature type="compositionally biased region" description="Pro residues" evidence="2">
    <location>
        <begin position="480"/>
        <end position="489"/>
    </location>
</feature>
<proteinExistence type="predicted"/>
<dbReference type="OrthoDB" id="10410542at2759"/>
<evidence type="ECO:0000256" key="1">
    <source>
        <dbReference type="SAM" id="Coils"/>
    </source>
</evidence>
<dbReference type="Gene3D" id="3.80.10.10">
    <property type="entry name" value="Ribonuclease Inhibitor"/>
    <property type="match status" value="1"/>
</dbReference>
<gene>
    <name evidence="3" type="ORF">MSAN_01478300</name>
</gene>
<protein>
    <submittedName>
        <fullName evidence="3">F-box domain-containing protein</fullName>
    </submittedName>
</protein>
<dbReference type="EMBL" id="JACAZH010000011">
    <property type="protein sequence ID" value="KAF7355610.1"/>
    <property type="molecule type" value="Genomic_DNA"/>
</dbReference>
<dbReference type="Proteomes" id="UP000623467">
    <property type="component" value="Unassembled WGS sequence"/>
</dbReference>
<keyword evidence="1" id="KW-0175">Coiled coil</keyword>
<evidence type="ECO:0000256" key="2">
    <source>
        <dbReference type="SAM" id="MobiDB-lite"/>
    </source>
</evidence>
<accession>A0A8H6YCL5</accession>
<dbReference type="InterPro" id="IPR032675">
    <property type="entry name" value="LRR_dom_sf"/>
</dbReference>
<dbReference type="AlphaFoldDB" id="A0A8H6YCL5"/>
<organism evidence="3 4">
    <name type="scientific">Mycena sanguinolenta</name>
    <dbReference type="NCBI Taxonomy" id="230812"/>
    <lineage>
        <taxon>Eukaryota</taxon>
        <taxon>Fungi</taxon>
        <taxon>Dikarya</taxon>
        <taxon>Basidiomycota</taxon>
        <taxon>Agaricomycotina</taxon>
        <taxon>Agaricomycetes</taxon>
        <taxon>Agaricomycetidae</taxon>
        <taxon>Agaricales</taxon>
        <taxon>Marasmiineae</taxon>
        <taxon>Mycenaceae</taxon>
        <taxon>Mycena</taxon>
    </lineage>
</organism>
<keyword evidence="4" id="KW-1185">Reference proteome</keyword>
<evidence type="ECO:0000313" key="4">
    <source>
        <dbReference type="Proteomes" id="UP000623467"/>
    </source>
</evidence>
<feature type="region of interest" description="Disordered" evidence="2">
    <location>
        <begin position="478"/>
        <end position="498"/>
    </location>
</feature>
<reference evidence="3" key="1">
    <citation type="submission" date="2020-05" db="EMBL/GenBank/DDBJ databases">
        <title>Mycena genomes resolve the evolution of fungal bioluminescence.</title>
        <authorList>
            <person name="Tsai I.J."/>
        </authorList>
    </citation>
    <scope>NUCLEOTIDE SEQUENCE</scope>
    <source>
        <strain evidence="3">160909Yilan</strain>
    </source>
</reference>
<sequence length="498" mass="56144">MNSPFSHLFSTNYVPTDEEVHHIRIDLISRTEELARLNERLRELSAQREQLQSYVDSHRALISSPRRLPPEIVREIFIACLPTRRNPAMSPQEVPLLLCRQRMEVHCTFYAETVVLAPHLLRFHPAQHIPDTRGDPMAAAFCSLSHFAVSLTKSSPRWRHVEFEHCSQTAADDIPEFQAPALESFKITNNSSPFNLSLINLAKTQTLRALSIQDSGLIDDAAVLASPLAWNRLTNLTIQTSEGALSLNNVLVILGRCTQLISFHFTPKERVPIEPADSVLVPSLEIFTIPRSSPCSPIGLKYLTEHLSMPQLRRFSARTNPFARDDSLFLIPLRTKSPPSLIEELTLDLRSLISQSLPQILRFFSSLITLVVCDTHNNQGSNLAQLLACLTPSPHTTLCPALQELMVSTVTTESEFHKSTLDAFIVGRMEFTSFRRLDMEFQYMQLGGYRRESDVPWESWVTNPVPEAEIQTYLLVVSPPRSPDPPPSPWAGLSLEDE</sequence>
<evidence type="ECO:0000313" key="3">
    <source>
        <dbReference type="EMBL" id="KAF7355610.1"/>
    </source>
</evidence>
<comment type="caution">
    <text evidence="3">The sequence shown here is derived from an EMBL/GenBank/DDBJ whole genome shotgun (WGS) entry which is preliminary data.</text>
</comment>
<name>A0A8H6YCL5_9AGAR</name>
<dbReference type="SUPFAM" id="SSF52047">
    <property type="entry name" value="RNI-like"/>
    <property type="match status" value="1"/>
</dbReference>